<feature type="chain" id="PRO_5032864208" evidence="3">
    <location>
        <begin position="27"/>
        <end position="371"/>
    </location>
</feature>
<dbReference type="SUPFAM" id="SSF111369">
    <property type="entry name" value="HlyD-like secretion proteins"/>
    <property type="match status" value="1"/>
</dbReference>
<evidence type="ECO:0000256" key="1">
    <source>
        <dbReference type="ARBA" id="ARBA00009477"/>
    </source>
</evidence>
<dbReference type="GO" id="GO:0046914">
    <property type="term" value="F:transition metal ion binding"/>
    <property type="evidence" value="ECO:0007669"/>
    <property type="project" value="TreeGrafter"/>
</dbReference>
<feature type="signal peptide" evidence="3">
    <location>
        <begin position="1"/>
        <end position="26"/>
    </location>
</feature>
<dbReference type="PANTHER" id="PTHR30097">
    <property type="entry name" value="CATION EFFLUX SYSTEM PROTEIN CUSB"/>
    <property type="match status" value="1"/>
</dbReference>
<dbReference type="GO" id="GO:0030288">
    <property type="term" value="C:outer membrane-bounded periplasmic space"/>
    <property type="evidence" value="ECO:0007669"/>
    <property type="project" value="TreeGrafter"/>
</dbReference>
<dbReference type="GO" id="GO:0015679">
    <property type="term" value="P:plasma membrane copper ion transport"/>
    <property type="evidence" value="ECO:0007669"/>
    <property type="project" value="TreeGrafter"/>
</dbReference>
<dbReference type="GO" id="GO:0060003">
    <property type="term" value="P:copper ion export"/>
    <property type="evidence" value="ECO:0007669"/>
    <property type="project" value="TreeGrafter"/>
</dbReference>
<evidence type="ECO:0000313" key="6">
    <source>
        <dbReference type="EMBL" id="NVZ09376.1"/>
    </source>
</evidence>
<evidence type="ECO:0000259" key="4">
    <source>
        <dbReference type="Pfam" id="PF25954"/>
    </source>
</evidence>
<dbReference type="AlphaFoldDB" id="A0A850RAL1"/>
<dbReference type="InterPro" id="IPR058647">
    <property type="entry name" value="BSH_CzcB-like"/>
</dbReference>
<dbReference type="GO" id="GO:0016020">
    <property type="term" value="C:membrane"/>
    <property type="evidence" value="ECO:0007669"/>
    <property type="project" value="InterPro"/>
</dbReference>
<dbReference type="InterPro" id="IPR051909">
    <property type="entry name" value="MFP_Cation_Efflux"/>
</dbReference>
<dbReference type="NCBIfam" id="TIGR01730">
    <property type="entry name" value="RND_mfp"/>
    <property type="match status" value="1"/>
</dbReference>
<evidence type="ECO:0000313" key="7">
    <source>
        <dbReference type="Proteomes" id="UP000592294"/>
    </source>
</evidence>
<dbReference type="Gene3D" id="2.40.420.20">
    <property type="match status" value="1"/>
</dbReference>
<dbReference type="GO" id="GO:0022857">
    <property type="term" value="F:transmembrane transporter activity"/>
    <property type="evidence" value="ECO:0007669"/>
    <property type="project" value="InterPro"/>
</dbReference>
<dbReference type="Pfam" id="PF25973">
    <property type="entry name" value="BSH_CzcB"/>
    <property type="match status" value="1"/>
</dbReference>
<accession>A0A850RAL1</accession>
<proteinExistence type="inferred from homology"/>
<gene>
    <name evidence="6" type="ORF">HW932_08885</name>
</gene>
<keyword evidence="7" id="KW-1185">Reference proteome</keyword>
<dbReference type="InterPro" id="IPR058792">
    <property type="entry name" value="Beta-barrel_RND_2"/>
</dbReference>
<feature type="domain" description="CzcB-like barrel-sandwich hybrid" evidence="5">
    <location>
        <begin position="70"/>
        <end position="219"/>
    </location>
</feature>
<dbReference type="RefSeq" id="WP_176976139.1">
    <property type="nucleotide sequence ID" value="NZ_JABZEO010000005.1"/>
</dbReference>
<evidence type="ECO:0000259" key="5">
    <source>
        <dbReference type="Pfam" id="PF25973"/>
    </source>
</evidence>
<dbReference type="Gene3D" id="2.40.30.170">
    <property type="match status" value="1"/>
</dbReference>
<protein>
    <submittedName>
        <fullName evidence="6">Efflux RND transporter periplasmic adaptor subunit</fullName>
    </submittedName>
</protein>
<dbReference type="Proteomes" id="UP000592294">
    <property type="component" value="Unassembled WGS sequence"/>
</dbReference>
<dbReference type="EMBL" id="JABZEO010000005">
    <property type="protein sequence ID" value="NVZ09376.1"/>
    <property type="molecule type" value="Genomic_DNA"/>
</dbReference>
<reference evidence="6 7" key="1">
    <citation type="submission" date="2020-06" db="EMBL/GenBank/DDBJ databases">
        <title>Whole-genome sequence of Allochromatium humboldtianum DSM 21881, type strain.</title>
        <authorList>
            <person name="Kyndt J.A."/>
            <person name="Meyer T.E."/>
        </authorList>
    </citation>
    <scope>NUCLEOTIDE SEQUENCE [LARGE SCALE GENOMIC DNA]</scope>
    <source>
        <strain evidence="6 7">DSM 21881</strain>
    </source>
</reference>
<dbReference type="Gene3D" id="1.10.287.470">
    <property type="entry name" value="Helix hairpin bin"/>
    <property type="match status" value="1"/>
</dbReference>
<keyword evidence="2" id="KW-0813">Transport</keyword>
<name>A0A850RAL1_9GAMM</name>
<feature type="domain" description="CusB-like beta-barrel" evidence="4">
    <location>
        <begin position="222"/>
        <end position="295"/>
    </location>
</feature>
<dbReference type="Pfam" id="PF25954">
    <property type="entry name" value="Beta-barrel_RND_2"/>
    <property type="match status" value="1"/>
</dbReference>
<dbReference type="InterPro" id="IPR006143">
    <property type="entry name" value="RND_pump_MFP"/>
</dbReference>
<dbReference type="Gene3D" id="2.40.50.100">
    <property type="match status" value="1"/>
</dbReference>
<dbReference type="PANTHER" id="PTHR30097:SF4">
    <property type="entry name" value="SLR6042 PROTEIN"/>
    <property type="match status" value="1"/>
</dbReference>
<comment type="caution">
    <text evidence="6">The sequence shown here is derived from an EMBL/GenBank/DDBJ whole genome shotgun (WGS) entry which is preliminary data.</text>
</comment>
<evidence type="ECO:0000256" key="3">
    <source>
        <dbReference type="SAM" id="SignalP"/>
    </source>
</evidence>
<organism evidence="6 7">
    <name type="scientific">Allochromatium humboldtianum</name>
    <dbReference type="NCBI Taxonomy" id="504901"/>
    <lineage>
        <taxon>Bacteria</taxon>
        <taxon>Pseudomonadati</taxon>
        <taxon>Pseudomonadota</taxon>
        <taxon>Gammaproteobacteria</taxon>
        <taxon>Chromatiales</taxon>
        <taxon>Chromatiaceae</taxon>
        <taxon>Allochromatium</taxon>
    </lineage>
</organism>
<evidence type="ECO:0000256" key="2">
    <source>
        <dbReference type="ARBA" id="ARBA00022448"/>
    </source>
</evidence>
<sequence>MPTTRSKRALPGLAFLLLLAPLGGRAGDTIPMSAEQQHAFKIDWAAPQAATEQHSRRYPAAVVVPNPQLRVVAAPWSGVLERLRVAEGEVVSAGQILAELRSPALIEAQSAYLESLIRLELAERERNRDRSLQREGLIAERRLVESESKYREQATLVDHKRQLLELAGLSADDIATLTRTRRLTSVLPVRAPIGGVVLEQLVSTGQSVDSATALYRLGDLDPLWLEIHVPADQVTGLQVGARVWPTAQPDLAGRLITIGQWVDERDQGVVVRAEIHDPTGQLRPGQFVEVQLATATATETAGWRLPAAALVRQGAEVYVFVARPGGFEALPVTLLAREEQDAVVSAAALSAEDRVAITGVVALKAAWLGGE</sequence>
<keyword evidence="3" id="KW-0732">Signal</keyword>
<comment type="similarity">
    <text evidence="1">Belongs to the membrane fusion protein (MFP) (TC 8.A.1) family.</text>
</comment>